<evidence type="ECO:0000259" key="2">
    <source>
        <dbReference type="PROSITE" id="PS50404"/>
    </source>
</evidence>
<reference evidence="5" key="2">
    <citation type="submission" date="2015-01" db="EMBL/GenBank/DDBJ databases">
        <title>Evolutionary Origins and Diversification of the Mycorrhizal Mutualists.</title>
        <authorList>
            <consortium name="DOE Joint Genome Institute"/>
            <consortium name="Mycorrhizal Genomics Consortium"/>
            <person name="Kohler A."/>
            <person name="Kuo A."/>
            <person name="Nagy L.G."/>
            <person name="Floudas D."/>
            <person name="Copeland A."/>
            <person name="Barry K.W."/>
            <person name="Cichocki N."/>
            <person name="Veneault-Fourrey C."/>
            <person name="LaButti K."/>
            <person name="Lindquist E.A."/>
            <person name="Lipzen A."/>
            <person name="Lundell T."/>
            <person name="Morin E."/>
            <person name="Murat C."/>
            <person name="Riley R."/>
            <person name="Ohm R."/>
            <person name="Sun H."/>
            <person name="Tunlid A."/>
            <person name="Henrissat B."/>
            <person name="Grigoriev I.V."/>
            <person name="Hibbett D.S."/>
            <person name="Martin F."/>
        </authorList>
    </citation>
    <scope>NUCLEOTIDE SEQUENCE [LARGE SCALE GENOMIC DNA]</scope>
    <source>
        <strain evidence="5">Ve08.2h10</strain>
    </source>
</reference>
<dbReference type="PROSITE" id="PS50404">
    <property type="entry name" value="GST_NTER"/>
    <property type="match status" value="1"/>
</dbReference>
<evidence type="ECO:0000313" key="4">
    <source>
        <dbReference type="EMBL" id="KIK97436.1"/>
    </source>
</evidence>
<dbReference type="InterPro" id="IPR050983">
    <property type="entry name" value="GST_Omega/HSP26"/>
</dbReference>
<dbReference type="PROSITE" id="PS50405">
    <property type="entry name" value="GST_CTER"/>
    <property type="match status" value="1"/>
</dbReference>
<dbReference type="SUPFAM" id="SSF47616">
    <property type="entry name" value="GST C-terminal domain-like"/>
    <property type="match status" value="1"/>
</dbReference>
<dbReference type="OrthoDB" id="202840at2759"/>
<dbReference type="HOGENOM" id="CLU_066075_0_0_1"/>
<dbReference type="Proteomes" id="UP000054538">
    <property type="component" value="Unassembled WGS sequence"/>
</dbReference>
<dbReference type="SFLD" id="SFLDS00019">
    <property type="entry name" value="Glutathione_Transferase_(cytos"/>
    <property type="match status" value="1"/>
</dbReference>
<organism evidence="4 5">
    <name type="scientific">Paxillus rubicundulus Ve08.2h10</name>
    <dbReference type="NCBI Taxonomy" id="930991"/>
    <lineage>
        <taxon>Eukaryota</taxon>
        <taxon>Fungi</taxon>
        <taxon>Dikarya</taxon>
        <taxon>Basidiomycota</taxon>
        <taxon>Agaricomycotina</taxon>
        <taxon>Agaricomycetes</taxon>
        <taxon>Agaricomycetidae</taxon>
        <taxon>Boletales</taxon>
        <taxon>Paxilineae</taxon>
        <taxon>Paxillaceae</taxon>
        <taxon>Paxillus</taxon>
    </lineage>
</organism>
<evidence type="ECO:0000256" key="1">
    <source>
        <dbReference type="ARBA" id="ARBA00023002"/>
    </source>
</evidence>
<dbReference type="PANTHER" id="PTHR43968:SF6">
    <property type="entry name" value="GLUTATHIONE S-TRANSFERASE OMEGA"/>
    <property type="match status" value="1"/>
</dbReference>
<evidence type="ECO:0008006" key="6">
    <source>
        <dbReference type="Google" id="ProtNLM"/>
    </source>
</evidence>
<name>A0A0D0E177_9AGAM</name>
<feature type="domain" description="GST C-terminal" evidence="3">
    <location>
        <begin position="103"/>
        <end position="232"/>
    </location>
</feature>
<keyword evidence="1" id="KW-0560">Oxidoreductase</keyword>
<dbReference type="InterPro" id="IPR005442">
    <property type="entry name" value="GST_omega"/>
</dbReference>
<accession>A0A0D0E177</accession>
<evidence type="ECO:0000259" key="3">
    <source>
        <dbReference type="PROSITE" id="PS50405"/>
    </source>
</evidence>
<dbReference type="InterPro" id="IPR040079">
    <property type="entry name" value="Glutathione_S-Trfase"/>
</dbReference>
<dbReference type="InterPro" id="IPR004045">
    <property type="entry name" value="Glutathione_S-Trfase_N"/>
</dbReference>
<sequence length="239" mass="26498">MSSPHTQLITLYSAKVCPYAHRVEIALAEANAKFKIYHIDLANKPDWYAPKVNPASKVPVIAYGGPDVAPENPSPQSTKLAESLVLVEFVADLYPQANLLPQDPVLRAKARFFIEVVSSKFSPGYGKFVIRGEGYRDLLLGVEAVQEILPDSGKYAIGDQYTIADVALTSFIARVKLASENELGKFEAGQGEEFVKALDSPKYAKFNAYVERLLERPSFKATFDKEYIKGAFEKRFARA</sequence>
<dbReference type="GO" id="GO:0004364">
    <property type="term" value="F:glutathione transferase activity"/>
    <property type="evidence" value="ECO:0007669"/>
    <property type="project" value="InterPro"/>
</dbReference>
<dbReference type="SFLD" id="SFLDG00358">
    <property type="entry name" value="Main_(cytGST)"/>
    <property type="match status" value="1"/>
</dbReference>
<gene>
    <name evidence="4" type="ORF">PAXRUDRAFT_824930</name>
</gene>
<dbReference type="Pfam" id="PF13417">
    <property type="entry name" value="GST_N_3"/>
    <property type="match status" value="1"/>
</dbReference>
<dbReference type="GO" id="GO:0045174">
    <property type="term" value="F:glutathione dehydrogenase (ascorbate) activity"/>
    <property type="evidence" value="ECO:0007669"/>
    <property type="project" value="UniProtKB-ARBA"/>
</dbReference>
<dbReference type="Gene3D" id="3.40.30.10">
    <property type="entry name" value="Glutaredoxin"/>
    <property type="match status" value="1"/>
</dbReference>
<dbReference type="InterPro" id="IPR010987">
    <property type="entry name" value="Glutathione-S-Trfase_C-like"/>
</dbReference>
<dbReference type="InterPro" id="IPR036282">
    <property type="entry name" value="Glutathione-S-Trfase_C_sf"/>
</dbReference>
<dbReference type="InterPro" id="IPR036249">
    <property type="entry name" value="Thioredoxin-like_sf"/>
</dbReference>
<dbReference type="PRINTS" id="PR01625">
    <property type="entry name" value="GSTRNSFRASEO"/>
</dbReference>
<reference evidence="4 5" key="1">
    <citation type="submission" date="2014-04" db="EMBL/GenBank/DDBJ databases">
        <authorList>
            <consortium name="DOE Joint Genome Institute"/>
            <person name="Kuo A."/>
            <person name="Kohler A."/>
            <person name="Jargeat P."/>
            <person name="Nagy L.G."/>
            <person name="Floudas D."/>
            <person name="Copeland A."/>
            <person name="Barry K.W."/>
            <person name="Cichocki N."/>
            <person name="Veneault-Fourrey C."/>
            <person name="LaButti K."/>
            <person name="Lindquist E.A."/>
            <person name="Lipzen A."/>
            <person name="Lundell T."/>
            <person name="Morin E."/>
            <person name="Murat C."/>
            <person name="Sun H."/>
            <person name="Tunlid A."/>
            <person name="Henrissat B."/>
            <person name="Grigoriev I.V."/>
            <person name="Hibbett D.S."/>
            <person name="Martin F."/>
            <person name="Nordberg H.P."/>
            <person name="Cantor M.N."/>
            <person name="Hua S.X."/>
        </authorList>
    </citation>
    <scope>NUCLEOTIDE SEQUENCE [LARGE SCALE GENOMIC DNA]</scope>
    <source>
        <strain evidence="4 5">Ve08.2h10</strain>
    </source>
</reference>
<evidence type="ECO:0000313" key="5">
    <source>
        <dbReference type="Proteomes" id="UP000054538"/>
    </source>
</evidence>
<dbReference type="PANTHER" id="PTHR43968">
    <property type="match status" value="1"/>
</dbReference>
<proteinExistence type="predicted"/>
<dbReference type="STRING" id="930991.A0A0D0E177"/>
<dbReference type="InParanoid" id="A0A0D0E177"/>
<feature type="domain" description="GST N-terminal" evidence="2">
    <location>
        <begin position="7"/>
        <end position="98"/>
    </location>
</feature>
<protein>
    <recommendedName>
        <fullName evidence="6">Glutathione transferase</fullName>
    </recommendedName>
</protein>
<dbReference type="SUPFAM" id="SSF52833">
    <property type="entry name" value="Thioredoxin-like"/>
    <property type="match status" value="1"/>
</dbReference>
<dbReference type="Gene3D" id="1.20.1050.10">
    <property type="match status" value="1"/>
</dbReference>
<dbReference type="GO" id="GO:0005737">
    <property type="term" value="C:cytoplasm"/>
    <property type="evidence" value="ECO:0007669"/>
    <property type="project" value="InterPro"/>
</dbReference>
<keyword evidence="5" id="KW-1185">Reference proteome</keyword>
<dbReference type="EMBL" id="KN824936">
    <property type="protein sequence ID" value="KIK97436.1"/>
    <property type="molecule type" value="Genomic_DNA"/>
</dbReference>
<dbReference type="AlphaFoldDB" id="A0A0D0E177"/>
<dbReference type="CDD" id="cd00570">
    <property type="entry name" value="GST_N_family"/>
    <property type="match status" value="1"/>
</dbReference>